<dbReference type="AlphaFoldDB" id="M6RP01"/>
<proteinExistence type="predicted"/>
<gene>
    <name evidence="1" type="ORF">LEP1GSC116_3919</name>
</gene>
<evidence type="ECO:0000313" key="1">
    <source>
        <dbReference type="EMBL" id="EMO02633.1"/>
    </source>
</evidence>
<dbReference type="Proteomes" id="UP000012092">
    <property type="component" value="Unassembled WGS sequence"/>
</dbReference>
<dbReference type="EMBL" id="AHNZ02001017">
    <property type="protein sequence ID" value="EMO02633.1"/>
    <property type="molecule type" value="Genomic_DNA"/>
</dbReference>
<evidence type="ECO:0000313" key="2">
    <source>
        <dbReference type="Proteomes" id="UP000012092"/>
    </source>
</evidence>
<protein>
    <submittedName>
        <fullName evidence="1">Uncharacterized protein</fullName>
    </submittedName>
</protein>
<sequence length="108" mass="12447">MAEFDKTKRSIGVNNLDDKARKEMFNKFQSAGGKVVSEKDPKKKSLRPVDNLTFDKVRGVKPVEKVLDLLVLAPLLQEVDRFPKVQIPKTERRSKTKWETLSIVFLFD</sequence>
<organism evidence="1 2">
    <name type="scientific">Leptospira interrogans serovar Icterohaemorrhagiae str. Verdun HP</name>
    <dbReference type="NCBI Taxonomy" id="1049910"/>
    <lineage>
        <taxon>Bacteria</taxon>
        <taxon>Pseudomonadati</taxon>
        <taxon>Spirochaetota</taxon>
        <taxon>Spirochaetia</taxon>
        <taxon>Leptospirales</taxon>
        <taxon>Leptospiraceae</taxon>
        <taxon>Leptospira</taxon>
    </lineage>
</organism>
<accession>M6RP01</accession>
<reference evidence="1 2" key="1">
    <citation type="submission" date="2013-01" db="EMBL/GenBank/DDBJ databases">
        <authorList>
            <person name="Harkins D.M."/>
            <person name="Durkin A.S."/>
            <person name="Brinkac L.M."/>
            <person name="Haft D.H."/>
            <person name="Selengut J.D."/>
            <person name="Sanka R."/>
            <person name="DePew J."/>
            <person name="Purushe J."/>
            <person name="Picardeau M."/>
            <person name="Werts C."/>
            <person name="Goarant C."/>
            <person name="Vinetz J.M."/>
            <person name="Sutton G.G."/>
            <person name="Nierman W.C."/>
            <person name="Fouts D.E."/>
        </authorList>
    </citation>
    <scope>NUCLEOTIDE SEQUENCE [LARGE SCALE GENOMIC DNA]</scope>
    <source>
        <strain evidence="1 2">Verdun HP</strain>
    </source>
</reference>
<name>M6RP01_LEPIR</name>
<comment type="caution">
    <text evidence="1">The sequence shown here is derived from an EMBL/GenBank/DDBJ whole genome shotgun (WGS) entry which is preliminary data.</text>
</comment>